<dbReference type="AlphaFoldDB" id="A0A9D4DH86"/>
<evidence type="ECO:0000313" key="1">
    <source>
        <dbReference type="EMBL" id="KAH3712520.1"/>
    </source>
</evidence>
<evidence type="ECO:0000313" key="2">
    <source>
        <dbReference type="EMBL" id="KAH3748470.1"/>
    </source>
</evidence>
<dbReference type="EMBL" id="JAIWYP010000014">
    <property type="protein sequence ID" value="KAH3712520.1"/>
    <property type="molecule type" value="Genomic_DNA"/>
</dbReference>
<organism evidence="2 3">
    <name type="scientific">Dreissena polymorpha</name>
    <name type="common">Zebra mussel</name>
    <name type="synonym">Mytilus polymorpha</name>
    <dbReference type="NCBI Taxonomy" id="45954"/>
    <lineage>
        <taxon>Eukaryota</taxon>
        <taxon>Metazoa</taxon>
        <taxon>Spiralia</taxon>
        <taxon>Lophotrochozoa</taxon>
        <taxon>Mollusca</taxon>
        <taxon>Bivalvia</taxon>
        <taxon>Autobranchia</taxon>
        <taxon>Heteroconchia</taxon>
        <taxon>Euheterodonta</taxon>
        <taxon>Imparidentia</taxon>
        <taxon>Neoheterodontei</taxon>
        <taxon>Myida</taxon>
        <taxon>Dreissenoidea</taxon>
        <taxon>Dreissenidae</taxon>
        <taxon>Dreissena</taxon>
    </lineage>
</organism>
<proteinExistence type="predicted"/>
<keyword evidence="3" id="KW-1185">Reference proteome</keyword>
<protein>
    <submittedName>
        <fullName evidence="2">Uncharacterized protein</fullName>
    </submittedName>
</protein>
<comment type="caution">
    <text evidence="2">The sequence shown here is derived from an EMBL/GenBank/DDBJ whole genome shotgun (WGS) entry which is preliminary data.</text>
</comment>
<dbReference type="EMBL" id="JAIWYP010000010">
    <property type="protein sequence ID" value="KAH3748470.1"/>
    <property type="molecule type" value="Genomic_DNA"/>
</dbReference>
<dbReference type="Proteomes" id="UP000828390">
    <property type="component" value="Unassembled WGS sequence"/>
</dbReference>
<name>A0A9D4DH86_DREPO</name>
<evidence type="ECO:0000313" key="3">
    <source>
        <dbReference type="Proteomes" id="UP000828390"/>
    </source>
</evidence>
<gene>
    <name evidence="1" type="ORF">DPMN_072271</name>
    <name evidence="2" type="ORF">DPMN_182916</name>
</gene>
<sequence length="51" mass="6001">MVSEKGGHDTCQRRAFPGHHEGTLKLKVHHLTNVEWLLKYKEVKLQLLEQH</sequence>
<accession>A0A9D4DH86</accession>
<reference evidence="2" key="2">
    <citation type="submission" date="2020-11" db="EMBL/GenBank/DDBJ databases">
        <authorList>
            <person name="McCartney M.A."/>
            <person name="Auch B."/>
            <person name="Kono T."/>
            <person name="Mallez S."/>
            <person name="Becker A."/>
            <person name="Gohl D.M."/>
            <person name="Silverstein K.A.T."/>
            <person name="Koren S."/>
            <person name="Bechman K.B."/>
            <person name="Herman A."/>
            <person name="Abrahante J.E."/>
            <person name="Garbe J."/>
        </authorList>
    </citation>
    <scope>NUCLEOTIDE SEQUENCE</scope>
    <source>
        <strain evidence="2">Duluth1</strain>
        <tissue evidence="2">Whole animal</tissue>
    </source>
</reference>
<reference evidence="2" key="1">
    <citation type="journal article" date="2019" name="bioRxiv">
        <title>The Genome of the Zebra Mussel, Dreissena polymorpha: A Resource for Invasive Species Research.</title>
        <authorList>
            <person name="McCartney M.A."/>
            <person name="Auch B."/>
            <person name="Kono T."/>
            <person name="Mallez S."/>
            <person name="Zhang Y."/>
            <person name="Obille A."/>
            <person name="Becker A."/>
            <person name="Abrahante J.E."/>
            <person name="Garbe J."/>
            <person name="Badalamenti J.P."/>
            <person name="Herman A."/>
            <person name="Mangelson H."/>
            <person name="Liachko I."/>
            <person name="Sullivan S."/>
            <person name="Sone E.D."/>
            <person name="Koren S."/>
            <person name="Silverstein K.A.T."/>
            <person name="Beckman K.B."/>
            <person name="Gohl D.M."/>
        </authorList>
    </citation>
    <scope>NUCLEOTIDE SEQUENCE</scope>
    <source>
        <strain evidence="2">Duluth1</strain>
        <tissue evidence="2">Whole animal</tissue>
    </source>
</reference>